<dbReference type="Proteomes" id="UP000078046">
    <property type="component" value="Unassembled WGS sequence"/>
</dbReference>
<gene>
    <name evidence="1" type="ORF">A3Q56_02804</name>
</gene>
<dbReference type="EMBL" id="LWCA01000281">
    <property type="protein sequence ID" value="OAF69442.1"/>
    <property type="molecule type" value="Genomic_DNA"/>
</dbReference>
<evidence type="ECO:0000313" key="2">
    <source>
        <dbReference type="Proteomes" id="UP000078046"/>
    </source>
</evidence>
<reference evidence="1 2" key="1">
    <citation type="submission" date="2016-04" db="EMBL/GenBank/DDBJ databases">
        <title>The genome of Intoshia linei affirms orthonectids as highly simplified spiralians.</title>
        <authorList>
            <person name="Mikhailov K.V."/>
            <person name="Slusarev G.S."/>
            <person name="Nikitin M.A."/>
            <person name="Logacheva M.D."/>
            <person name="Penin A."/>
            <person name="Aleoshin V."/>
            <person name="Panchin Y.V."/>
        </authorList>
    </citation>
    <scope>NUCLEOTIDE SEQUENCE [LARGE SCALE GENOMIC DNA]</scope>
    <source>
        <strain evidence="1">Intl2013</strain>
        <tissue evidence="1">Whole animal</tissue>
    </source>
</reference>
<organism evidence="1 2">
    <name type="scientific">Intoshia linei</name>
    <dbReference type="NCBI Taxonomy" id="1819745"/>
    <lineage>
        <taxon>Eukaryota</taxon>
        <taxon>Metazoa</taxon>
        <taxon>Spiralia</taxon>
        <taxon>Lophotrochozoa</taxon>
        <taxon>Mesozoa</taxon>
        <taxon>Orthonectida</taxon>
        <taxon>Rhopaluridae</taxon>
        <taxon>Intoshia</taxon>
    </lineage>
</organism>
<dbReference type="AlphaFoldDB" id="A0A177B6X1"/>
<proteinExistence type="predicted"/>
<keyword evidence="2" id="KW-1185">Reference proteome</keyword>
<sequence length="207" mass="24500">MNFEQHIISSCNLLEKEVSFCQWILTNLEEQYENYSKIKNCDSSDSEEDLNNKIDKLCKVDEILRTSMHTKIKINKNVPKVVKKNINVDIQKVGANENKINYFKLLSKAKIHSKNKKSVNNVKYYKTTDMNDVLKRIVNLKLNINDNKDKWSRFDNAINSRSINYVLVKHKNETKKCSGIQKFTNEWHCCVLRNYINMCRKMVNEER</sequence>
<accession>A0A177B6X1</accession>
<protein>
    <submittedName>
        <fullName evidence="1">Uncharacterized protein</fullName>
    </submittedName>
</protein>
<comment type="caution">
    <text evidence="1">The sequence shown here is derived from an EMBL/GenBank/DDBJ whole genome shotgun (WGS) entry which is preliminary data.</text>
</comment>
<evidence type="ECO:0000313" key="1">
    <source>
        <dbReference type="EMBL" id="OAF69442.1"/>
    </source>
</evidence>
<name>A0A177B6X1_9BILA</name>